<gene>
    <name evidence="2" type="ORF">AB0A88_23055</name>
</gene>
<dbReference type="Proteomes" id="UP001551329">
    <property type="component" value="Unassembled WGS sequence"/>
</dbReference>
<evidence type="ECO:0000313" key="3">
    <source>
        <dbReference type="Proteomes" id="UP001551329"/>
    </source>
</evidence>
<feature type="region of interest" description="Disordered" evidence="1">
    <location>
        <begin position="69"/>
        <end position="100"/>
    </location>
</feature>
<feature type="compositionally biased region" description="Basic and acidic residues" evidence="1">
    <location>
        <begin position="76"/>
        <end position="92"/>
    </location>
</feature>
<evidence type="ECO:0000313" key="2">
    <source>
        <dbReference type="EMBL" id="MEU7073006.1"/>
    </source>
</evidence>
<proteinExistence type="predicted"/>
<accession>A0ABV3CDZ3</accession>
<dbReference type="EMBL" id="JBEZAE010000015">
    <property type="protein sequence ID" value="MEU7073006.1"/>
    <property type="molecule type" value="Genomic_DNA"/>
</dbReference>
<organism evidence="2 3">
    <name type="scientific">Streptomyces narbonensis</name>
    <dbReference type="NCBI Taxonomy" id="67333"/>
    <lineage>
        <taxon>Bacteria</taxon>
        <taxon>Bacillati</taxon>
        <taxon>Actinomycetota</taxon>
        <taxon>Actinomycetes</taxon>
        <taxon>Kitasatosporales</taxon>
        <taxon>Streptomycetaceae</taxon>
        <taxon>Streptomyces</taxon>
    </lineage>
</organism>
<dbReference type="RefSeq" id="WP_358476319.1">
    <property type="nucleotide sequence ID" value="NZ_JBEZAE010000015.1"/>
</dbReference>
<comment type="caution">
    <text evidence="2">The sequence shown here is derived from an EMBL/GenBank/DDBJ whole genome shotgun (WGS) entry which is preliminary data.</text>
</comment>
<sequence length="100" mass="11430">MSLDLQTGVRVYQFVADRLDDRRHDQYPDGREEYETDWAAAHDLEKAFAEAVHADESCTAEHLLQQLRDMAAPWQDHPHHPDNHSDDGRLPDDTAPGSQP</sequence>
<reference evidence="2 3" key="1">
    <citation type="submission" date="2024-06" db="EMBL/GenBank/DDBJ databases">
        <title>The Natural Products Discovery Center: Release of the First 8490 Sequenced Strains for Exploring Actinobacteria Biosynthetic Diversity.</title>
        <authorList>
            <person name="Kalkreuter E."/>
            <person name="Kautsar S.A."/>
            <person name="Yang D."/>
            <person name="Bader C.D."/>
            <person name="Teijaro C.N."/>
            <person name="Fluegel L."/>
            <person name="Davis C.M."/>
            <person name="Simpson J.R."/>
            <person name="Lauterbach L."/>
            <person name="Steele A.D."/>
            <person name="Gui C."/>
            <person name="Meng S."/>
            <person name="Li G."/>
            <person name="Viehrig K."/>
            <person name="Ye F."/>
            <person name="Su P."/>
            <person name="Kiefer A.F."/>
            <person name="Nichols A."/>
            <person name="Cepeda A.J."/>
            <person name="Yan W."/>
            <person name="Fan B."/>
            <person name="Jiang Y."/>
            <person name="Adhikari A."/>
            <person name="Zheng C.-J."/>
            <person name="Schuster L."/>
            <person name="Cowan T.M."/>
            <person name="Smanski M.J."/>
            <person name="Chevrette M.G."/>
            <person name="De Carvalho L.P.S."/>
            <person name="Shen B."/>
        </authorList>
    </citation>
    <scope>NUCLEOTIDE SEQUENCE [LARGE SCALE GENOMIC DNA]</scope>
    <source>
        <strain evidence="2 3">NPDC045974</strain>
    </source>
</reference>
<keyword evidence="3" id="KW-1185">Reference proteome</keyword>
<protein>
    <submittedName>
        <fullName evidence="2">Uncharacterized protein</fullName>
    </submittedName>
</protein>
<evidence type="ECO:0000256" key="1">
    <source>
        <dbReference type="SAM" id="MobiDB-lite"/>
    </source>
</evidence>
<name>A0ABV3CDZ3_9ACTN</name>